<proteinExistence type="inferred from homology"/>
<reference evidence="8 9" key="1">
    <citation type="submission" date="2023-06" db="EMBL/GenBank/DDBJ databases">
        <title>Alkalimonas sp., MEB004 an alkaliphilic bacterium isolated from Lonar Lake, India.</title>
        <authorList>
            <person name="Joshi A."/>
            <person name="Thite S."/>
        </authorList>
    </citation>
    <scope>NUCLEOTIDE SEQUENCE [LARGE SCALE GENOMIC DNA]</scope>
    <source>
        <strain evidence="8 9">MEB004</strain>
    </source>
</reference>
<comment type="catalytic activity">
    <reaction evidence="1">
        <text>Hydrolysis of terminal non-reducing N-acetyl-D-hexosamine residues in N-acetyl-beta-D-hexosaminides.</text>
        <dbReference type="EC" id="3.2.1.52"/>
    </reaction>
</comment>
<evidence type="ECO:0000256" key="2">
    <source>
        <dbReference type="ARBA" id="ARBA00005336"/>
    </source>
</evidence>
<dbReference type="RefSeq" id="WP_330087472.1">
    <property type="nucleotide sequence ID" value="NZ_JAUGZK010000004.1"/>
</dbReference>
<comment type="caution">
    <text evidence="8">The sequence shown here is derived from an EMBL/GenBank/DDBJ whole genome shotgun (WGS) entry which is preliminary data.</text>
</comment>
<sequence>MKKNVLHLSWIVTIACIGIYLGWTALRTELTLEQKIAQKLMIDVRYFCPEPGETPCRSAVTHLPHELAQLITETGLGGVILFAENLQSPEQIIDLTQDLQKAALQSPVGQPLFISVDQEGGRVFRTPRHFSSGFAGNMAIGATYARHGDFYASQVGRVLGQELAVLGINTNHAPVVDVNSNPDNPVINVRSFGEQPQQVAELAVAMLSSMQQQGVLGTLKHFPGHGDTHLDSHLALPLVTHSRRQIERVDLAPFQWAIEHTEVPMIMTAHIQYPELDNSQIESKDGNRMLRPATMSRAMLTDLLRQQMGYQGLIITDALDMAAISHYFSPEQAVLETFAAGADIALMPYPIREPEDIKAFKQLISRLATAVRQGQLSAAELEVSWQRIRKLKAGWLHTTTVQDDRTALYRLAKQQLGQPAHQALELELARQAATLLQNQSGLLPLPTKRIAHLHLLAATPLQARMLQQALSRQWPQEEWQRLRWTQSTFDDWQPEQALQLSQQADLVIHAGWQRLASLVDAGGMADLASQPRPAISYEAAMQASQQVLQATRQAGSSVVLLGFGTPYELIPLLPFSDLSIVAYHHGIEQSQAEVLYGPTYQAVAEALLGHTALHGTLPVQLMVPEMAAQEVP</sequence>
<dbReference type="InterPro" id="IPR001764">
    <property type="entry name" value="Glyco_hydro_3_N"/>
</dbReference>
<dbReference type="GO" id="GO:0016787">
    <property type="term" value="F:hydrolase activity"/>
    <property type="evidence" value="ECO:0007669"/>
    <property type="project" value="UniProtKB-KW"/>
</dbReference>
<dbReference type="InterPro" id="IPR050226">
    <property type="entry name" value="NagZ_Beta-hexosaminidase"/>
</dbReference>
<keyword evidence="4 8" id="KW-0378">Hydrolase</keyword>
<organism evidence="8 9">
    <name type="scientific">Alkalimonas mucilaginosa</name>
    <dbReference type="NCBI Taxonomy" id="3057676"/>
    <lineage>
        <taxon>Bacteria</taxon>
        <taxon>Pseudomonadati</taxon>
        <taxon>Pseudomonadota</taxon>
        <taxon>Gammaproteobacteria</taxon>
        <taxon>Alkalimonas</taxon>
    </lineage>
</organism>
<dbReference type="Gene3D" id="3.20.20.300">
    <property type="entry name" value="Glycoside hydrolase, family 3, N-terminal domain"/>
    <property type="match status" value="1"/>
</dbReference>
<accession>A0ABU7JGL3</accession>
<evidence type="ECO:0000256" key="1">
    <source>
        <dbReference type="ARBA" id="ARBA00001231"/>
    </source>
</evidence>
<dbReference type="Gene3D" id="3.40.50.1700">
    <property type="entry name" value="Glycoside hydrolase family 3 C-terminal domain"/>
    <property type="match status" value="1"/>
</dbReference>
<dbReference type="PANTHER" id="PTHR30480:SF13">
    <property type="entry name" value="BETA-HEXOSAMINIDASE"/>
    <property type="match status" value="1"/>
</dbReference>
<dbReference type="SUPFAM" id="SSF51445">
    <property type="entry name" value="(Trans)glycosidases"/>
    <property type="match status" value="1"/>
</dbReference>
<protein>
    <recommendedName>
        <fullName evidence="3">beta-N-acetylhexosaminidase</fullName>
        <ecNumber evidence="3">3.2.1.52</ecNumber>
    </recommendedName>
</protein>
<comment type="similarity">
    <text evidence="2">Belongs to the glycosyl hydrolase 3 family.</text>
</comment>
<keyword evidence="6" id="KW-0812">Transmembrane</keyword>
<dbReference type="PROSITE" id="PS51257">
    <property type="entry name" value="PROKAR_LIPOPROTEIN"/>
    <property type="match status" value="1"/>
</dbReference>
<dbReference type="Proteomes" id="UP001339167">
    <property type="component" value="Unassembled WGS sequence"/>
</dbReference>
<evidence type="ECO:0000259" key="7">
    <source>
        <dbReference type="Pfam" id="PF00933"/>
    </source>
</evidence>
<dbReference type="Pfam" id="PF00933">
    <property type="entry name" value="Glyco_hydro_3"/>
    <property type="match status" value="1"/>
</dbReference>
<dbReference type="PANTHER" id="PTHR30480">
    <property type="entry name" value="BETA-HEXOSAMINIDASE-RELATED"/>
    <property type="match status" value="1"/>
</dbReference>
<dbReference type="InterPro" id="IPR036962">
    <property type="entry name" value="Glyco_hydro_3_N_sf"/>
</dbReference>
<keyword evidence="5" id="KW-0326">Glycosidase</keyword>
<evidence type="ECO:0000313" key="8">
    <source>
        <dbReference type="EMBL" id="MEE2024143.1"/>
    </source>
</evidence>
<dbReference type="EC" id="3.2.1.52" evidence="3"/>
<gene>
    <name evidence="8" type="ORF">QWF21_07770</name>
</gene>
<name>A0ABU7JGL3_9GAMM</name>
<dbReference type="InterPro" id="IPR017853">
    <property type="entry name" value="GH"/>
</dbReference>
<dbReference type="PROSITE" id="PS00775">
    <property type="entry name" value="GLYCOSYL_HYDROL_F3"/>
    <property type="match status" value="1"/>
</dbReference>
<evidence type="ECO:0000256" key="4">
    <source>
        <dbReference type="ARBA" id="ARBA00022801"/>
    </source>
</evidence>
<evidence type="ECO:0000256" key="5">
    <source>
        <dbReference type="ARBA" id="ARBA00023295"/>
    </source>
</evidence>
<keyword evidence="6" id="KW-1133">Transmembrane helix</keyword>
<dbReference type="InterPro" id="IPR036881">
    <property type="entry name" value="Glyco_hydro_3_C_sf"/>
</dbReference>
<dbReference type="InterPro" id="IPR019800">
    <property type="entry name" value="Glyco_hydro_3_AS"/>
</dbReference>
<evidence type="ECO:0000256" key="6">
    <source>
        <dbReference type="SAM" id="Phobius"/>
    </source>
</evidence>
<evidence type="ECO:0000256" key="3">
    <source>
        <dbReference type="ARBA" id="ARBA00012663"/>
    </source>
</evidence>
<evidence type="ECO:0000313" key="9">
    <source>
        <dbReference type="Proteomes" id="UP001339167"/>
    </source>
</evidence>
<dbReference type="EMBL" id="JAUGZK010000004">
    <property type="protein sequence ID" value="MEE2024143.1"/>
    <property type="molecule type" value="Genomic_DNA"/>
</dbReference>
<keyword evidence="9" id="KW-1185">Reference proteome</keyword>
<keyword evidence="6" id="KW-0472">Membrane</keyword>
<feature type="transmembrane region" description="Helical" evidence="6">
    <location>
        <begin position="7"/>
        <end position="26"/>
    </location>
</feature>
<feature type="domain" description="Glycoside hydrolase family 3 N-terminal" evidence="7">
    <location>
        <begin position="31"/>
        <end position="390"/>
    </location>
</feature>